<evidence type="ECO:0000256" key="6">
    <source>
        <dbReference type="ARBA" id="ARBA00022692"/>
    </source>
</evidence>
<dbReference type="GO" id="GO:0055085">
    <property type="term" value="P:transmembrane transport"/>
    <property type="evidence" value="ECO:0007669"/>
    <property type="project" value="InterPro"/>
</dbReference>
<dbReference type="HOGENOM" id="CLU_007946_9_3_11"/>
<dbReference type="PANTHER" id="PTHR43495:SF4">
    <property type="entry name" value="AROMATIC AMINO ACID TRANSPORT PROTEIN AROP"/>
    <property type="match status" value="1"/>
</dbReference>
<feature type="transmembrane region" description="Helical" evidence="11">
    <location>
        <begin position="481"/>
        <end position="499"/>
    </location>
</feature>
<dbReference type="STRING" id="548476.cauri_1020"/>
<feature type="transmembrane region" description="Helical" evidence="11">
    <location>
        <begin position="210"/>
        <end position="232"/>
    </location>
</feature>
<feature type="transmembrane region" description="Helical" evidence="11">
    <location>
        <begin position="180"/>
        <end position="198"/>
    </location>
</feature>
<feature type="region of interest" description="Disordered" evidence="10">
    <location>
        <begin position="1"/>
        <end position="58"/>
    </location>
</feature>
<keyword evidence="8 11" id="KW-1133">Transmembrane helix</keyword>
<feature type="transmembrane region" description="Helical" evidence="11">
    <location>
        <begin position="454"/>
        <end position="475"/>
    </location>
</feature>
<feature type="transmembrane region" description="Helical" evidence="11">
    <location>
        <begin position="298"/>
        <end position="316"/>
    </location>
</feature>
<organism evidence="13 14">
    <name type="scientific">Corynebacterium aurimucosum (strain ATCC 700975 / DSM 44827 / CIP 107346 / CN-1)</name>
    <name type="common">Corynebacterium nigricans</name>
    <dbReference type="NCBI Taxonomy" id="548476"/>
    <lineage>
        <taxon>Bacteria</taxon>
        <taxon>Bacillati</taxon>
        <taxon>Actinomycetota</taxon>
        <taxon>Actinomycetes</taxon>
        <taxon>Mycobacteriales</taxon>
        <taxon>Corynebacteriaceae</taxon>
        <taxon>Corynebacterium</taxon>
    </lineage>
</organism>
<dbReference type="AlphaFoldDB" id="C3PFL3"/>
<keyword evidence="7" id="KW-0029">Amino-acid transport</keyword>
<dbReference type="Gene3D" id="1.20.1740.10">
    <property type="entry name" value="Amino acid/polyamine transporter I"/>
    <property type="match status" value="1"/>
</dbReference>
<keyword evidence="5" id="KW-0997">Cell inner membrane</keyword>
<dbReference type="KEGG" id="car:cauri_1020"/>
<evidence type="ECO:0000256" key="9">
    <source>
        <dbReference type="ARBA" id="ARBA00023136"/>
    </source>
</evidence>
<dbReference type="PANTHER" id="PTHR43495">
    <property type="entry name" value="GABA PERMEASE"/>
    <property type="match status" value="1"/>
</dbReference>
<accession>C3PFL3</accession>
<evidence type="ECO:0000256" key="11">
    <source>
        <dbReference type="SAM" id="Phobius"/>
    </source>
</evidence>
<gene>
    <name evidence="13" type="ordered locus">cauri_1020</name>
</gene>
<feature type="region of interest" description="Disordered" evidence="10">
    <location>
        <begin position="506"/>
        <end position="527"/>
    </location>
</feature>
<keyword evidence="9 11" id="KW-0472">Membrane</keyword>
<dbReference type="InterPro" id="IPR004840">
    <property type="entry name" value="Amino_acid_permease_CS"/>
</dbReference>
<name>C3PFL3_CORA7</name>
<sequence length="527" mass="56423">MRPPPYAQPRHPHHKIDPTSELEESSSQTHPHQLLPLIRGARTTKRHTGDRGGRIPVAETTTKRPGLKHRHLHFIALGSAIGTGLFYGSAGAIQAAGPSVLLVYLLGGAVVYFLLRALGEMSVHHPVTGSFAEYARTFLGPWAGYITGWMFAFEMVIVALADLTAIGVYMQFWFPGSPKWVWVAATLLLVGGANLATVKAFGELEFAFTIVKVGAVIAMILGGVAVLVFGLSTAETTGPANLVNDGGFFPNGVSGMVASFILVLFAFGGTEIVGVASAEAEDPAKSVPKAVNTIPVRILLFYVLAILVILMINPWRSITGEESPFVQIFSTLGVTWAAAALNVVVITAAVSAINADLFGAGNVLTGLARQNLAPKVMAKKTRGVPVMTMIILLIVMIIGTGLNALIPDNVFEVIASLATFATIYVWLMILLAHVASRRQMPTAERASLEYTVPFWPWGQYFSIAFIIFTFGIMVWQEQYRPALATGVIFILLMTAIFYLTGRRSAAASSPQGTAPQDTAQQGTDAKG</sequence>
<dbReference type="FunFam" id="1.20.1740.10:FF:000001">
    <property type="entry name" value="Amino acid permease"/>
    <property type="match status" value="1"/>
</dbReference>
<keyword evidence="6 11" id="KW-0812">Transmembrane</keyword>
<dbReference type="Pfam" id="PF00324">
    <property type="entry name" value="AA_permease"/>
    <property type="match status" value="1"/>
</dbReference>
<dbReference type="Proteomes" id="UP000002077">
    <property type="component" value="Chromosome"/>
</dbReference>
<keyword evidence="14" id="KW-1185">Reference proteome</keyword>
<feature type="transmembrane region" description="Helical" evidence="11">
    <location>
        <begin position="413"/>
        <end position="434"/>
    </location>
</feature>
<protein>
    <submittedName>
        <fullName evidence="13">Asparagine/glutamine permease</fullName>
    </submittedName>
</protein>
<evidence type="ECO:0000256" key="1">
    <source>
        <dbReference type="ARBA" id="ARBA00004429"/>
    </source>
</evidence>
<evidence type="ECO:0000256" key="5">
    <source>
        <dbReference type="ARBA" id="ARBA00022519"/>
    </source>
</evidence>
<feature type="transmembrane region" description="Helical" evidence="11">
    <location>
        <begin position="252"/>
        <end position="277"/>
    </location>
</feature>
<dbReference type="EMBL" id="CP001601">
    <property type="protein sequence ID" value="ACP32617.1"/>
    <property type="molecule type" value="Genomic_DNA"/>
</dbReference>
<feature type="transmembrane region" description="Helical" evidence="11">
    <location>
        <begin position="384"/>
        <end position="407"/>
    </location>
</feature>
<dbReference type="PROSITE" id="PS00218">
    <property type="entry name" value="AMINO_ACID_PERMEASE_1"/>
    <property type="match status" value="1"/>
</dbReference>
<feature type="transmembrane region" description="Helical" evidence="11">
    <location>
        <begin position="96"/>
        <end position="115"/>
    </location>
</feature>
<evidence type="ECO:0000313" key="14">
    <source>
        <dbReference type="Proteomes" id="UP000002077"/>
    </source>
</evidence>
<dbReference type="InterPro" id="IPR004841">
    <property type="entry name" value="AA-permease/SLC12A_dom"/>
</dbReference>
<dbReference type="GO" id="GO:0006865">
    <property type="term" value="P:amino acid transport"/>
    <property type="evidence" value="ECO:0007669"/>
    <property type="project" value="UniProtKB-KW"/>
</dbReference>
<feature type="transmembrane region" description="Helical" evidence="11">
    <location>
        <begin position="72"/>
        <end position="90"/>
    </location>
</feature>
<evidence type="ECO:0000256" key="7">
    <source>
        <dbReference type="ARBA" id="ARBA00022970"/>
    </source>
</evidence>
<dbReference type="eggNOG" id="COG1113">
    <property type="taxonomic scope" value="Bacteria"/>
</dbReference>
<reference evidence="13 14" key="1">
    <citation type="journal article" date="2010" name="BMC Genomics">
        <title>Complete genome sequence and lifestyle of black-pigmented Corynebacterium aurimucosum ATCC 700975 (formerly C. nigricans CN-1) isolated from a vaginal swab of a woman with spontaneous abortion.</title>
        <authorList>
            <person name="Trost E."/>
            <person name="Gotker S."/>
            <person name="Schneider J."/>
            <person name="Schneiker-Bekel S."/>
            <person name="Szczepanowski R."/>
            <person name="Tilker A."/>
            <person name="Viehoever P."/>
            <person name="Arnold W."/>
            <person name="Bekel T."/>
            <person name="Blom J."/>
            <person name="Gartemann K.H."/>
            <person name="Linke B."/>
            <person name="Goesmann A."/>
            <person name="Puhler A."/>
            <person name="Shukla S.K."/>
            <person name="Tauch A."/>
        </authorList>
    </citation>
    <scope>NUCLEOTIDE SEQUENCE [LARGE SCALE GENOMIC DNA]</scope>
    <source>
        <strain evidence="14">ATCC 700975 / DSM 44827 / CIP 107346 / CN-1</strain>
    </source>
</reference>
<dbReference type="PIRSF" id="PIRSF006060">
    <property type="entry name" value="AA_transporter"/>
    <property type="match status" value="1"/>
</dbReference>
<dbReference type="OrthoDB" id="5297508at2"/>
<evidence type="ECO:0000256" key="4">
    <source>
        <dbReference type="ARBA" id="ARBA00022475"/>
    </source>
</evidence>
<evidence type="ECO:0000256" key="3">
    <source>
        <dbReference type="ARBA" id="ARBA00022448"/>
    </source>
</evidence>
<evidence type="ECO:0000256" key="10">
    <source>
        <dbReference type="SAM" id="MobiDB-lite"/>
    </source>
</evidence>
<keyword evidence="4" id="KW-1003">Cell membrane</keyword>
<comment type="subcellular location">
    <subcellularLocation>
        <location evidence="1">Cell inner membrane</location>
        <topology evidence="1">Multi-pass membrane protein</topology>
    </subcellularLocation>
</comment>
<feature type="transmembrane region" description="Helical" evidence="11">
    <location>
        <begin position="336"/>
        <end position="364"/>
    </location>
</feature>
<evidence type="ECO:0000256" key="2">
    <source>
        <dbReference type="ARBA" id="ARBA00008583"/>
    </source>
</evidence>
<proteinExistence type="inferred from homology"/>
<dbReference type="GO" id="GO:0005886">
    <property type="term" value="C:plasma membrane"/>
    <property type="evidence" value="ECO:0007669"/>
    <property type="project" value="UniProtKB-SubCell"/>
</dbReference>
<evidence type="ECO:0000256" key="8">
    <source>
        <dbReference type="ARBA" id="ARBA00022989"/>
    </source>
</evidence>
<comment type="similarity">
    <text evidence="2">Belongs to the amino acid-polyamine-organocation (APC) superfamily. Amino acid transporter (AAT) (TC 2.A.3.1) family.</text>
</comment>
<evidence type="ECO:0000259" key="12">
    <source>
        <dbReference type="Pfam" id="PF00324"/>
    </source>
</evidence>
<keyword evidence="3" id="KW-0813">Transport</keyword>
<evidence type="ECO:0000313" key="13">
    <source>
        <dbReference type="EMBL" id="ACP32617.1"/>
    </source>
</evidence>
<feature type="domain" description="Amino acid permease/ SLC12A" evidence="12">
    <location>
        <begin position="71"/>
        <end position="499"/>
    </location>
</feature>